<evidence type="ECO:0000313" key="5">
    <source>
        <dbReference type="Proteomes" id="UP000184226"/>
    </source>
</evidence>
<dbReference type="STRING" id="658167.SAMN04488135_105257"/>
<dbReference type="Proteomes" id="UP000184226">
    <property type="component" value="Unassembled WGS sequence"/>
</dbReference>
<dbReference type="AlphaFoldDB" id="A0A1M5WIL3"/>
<dbReference type="EMBL" id="FQXE01000005">
    <property type="protein sequence ID" value="SHH87043.1"/>
    <property type="molecule type" value="Genomic_DNA"/>
</dbReference>
<dbReference type="RefSeq" id="WP_143160958.1">
    <property type="nucleotide sequence ID" value="NZ_FQXE01000005.1"/>
</dbReference>
<dbReference type="OrthoDB" id="9796575at2"/>
<evidence type="ECO:0000313" key="4">
    <source>
        <dbReference type="EMBL" id="SHH87043.1"/>
    </source>
</evidence>
<dbReference type="NCBIfam" id="NF002490">
    <property type="entry name" value="PRK01777.1"/>
    <property type="match status" value="1"/>
</dbReference>
<dbReference type="InterPro" id="IPR016155">
    <property type="entry name" value="Mopterin_synth/thiamin_S_b"/>
</dbReference>
<feature type="compositionally biased region" description="Basic residues" evidence="3">
    <location>
        <begin position="103"/>
        <end position="114"/>
    </location>
</feature>
<name>A0A1M5WIL3_9BURK</name>
<keyword evidence="5" id="KW-1185">Reference proteome</keyword>
<dbReference type="SUPFAM" id="SSF54285">
    <property type="entry name" value="MoaD/ThiS"/>
    <property type="match status" value="1"/>
</dbReference>
<dbReference type="Pfam" id="PF03658">
    <property type="entry name" value="Ub-RnfH"/>
    <property type="match status" value="1"/>
</dbReference>
<dbReference type="PANTHER" id="PTHR37483:SF1">
    <property type="entry name" value="UPF0125 PROTEIN RATB"/>
    <property type="match status" value="1"/>
</dbReference>
<proteinExistence type="inferred from homology"/>
<evidence type="ECO:0000256" key="1">
    <source>
        <dbReference type="ARBA" id="ARBA00010645"/>
    </source>
</evidence>
<dbReference type="HAMAP" id="MF_00460">
    <property type="entry name" value="UPF0125_RnfH"/>
    <property type="match status" value="1"/>
</dbReference>
<evidence type="ECO:0000256" key="3">
    <source>
        <dbReference type="SAM" id="MobiDB-lite"/>
    </source>
</evidence>
<dbReference type="PANTHER" id="PTHR37483">
    <property type="entry name" value="UPF0125 PROTEIN RATB"/>
    <property type="match status" value="1"/>
</dbReference>
<dbReference type="InterPro" id="IPR005346">
    <property type="entry name" value="RnfH"/>
</dbReference>
<reference evidence="4 5" key="1">
    <citation type="submission" date="2016-11" db="EMBL/GenBank/DDBJ databases">
        <authorList>
            <person name="Jaros S."/>
            <person name="Januszkiewicz K."/>
            <person name="Wedrychowicz H."/>
        </authorList>
    </citation>
    <scope>NUCLEOTIDE SEQUENCE [LARGE SCALE GENOMIC DNA]</scope>
    <source>
        <strain evidence="4 5">CGMCC 1.10190</strain>
    </source>
</reference>
<dbReference type="InterPro" id="IPR037021">
    <property type="entry name" value="RnfH_sf"/>
</dbReference>
<sequence length="122" mass="13479">MMPEEKVAIAVQVVYAEPGSVWRADLQLPAGATVGQAIQASGFSRLFPDYPSDAPALGIYGQACGADRILADGDRIEIYRPLTFDPMESRQRRALHRKAFMTKPRNRPKRRKAKIAAGLLEP</sequence>
<accession>A0A1M5WIL3</accession>
<protein>
    <recommendedName>
        <fullName evidence="2">UPF0125 protein SAMN04488135_105257</fullName>
    </recommendedName>
</protein>
<organism evidence="4 5">
    <name type="scientific">Pollutimonas bauzanensis</name>
    <dbReference type="NCBI Taxonomy" id="658167"/>
    <lineage>
        <taxon>Bacteria</taxon>
        <taxon>Pseudomonadati</taxon>
        <taxon>Pseudomonadota</taxon>
        <taxon>Betaproteobacteria</taxon>
        <taxon>Burkholderiales</taxon>
        <taxon>Alcaligenaceae</taxon>
        <taxon>Pollutimonas</taxon>
    </lineage>
</organism>
<feature type="region of interest" description="Disordered" evidence="3">
    <location>
        <begin position="103"/>
        <end position="122"/>
    </location>
</feature>
<gene>
    <name evidence="4" type="ORF">SAMN04488135_105257</name>
</gene>
<dbReference type="Gene3D" id="3.10.20.280">
    <property type="entry name" value="RnfH-like"/>
    <property type="match status" value="1"/>
</dbReference>
<evidence type="ECO:0000256" key="2">
    <source>
        <dbReference type="HAMAP-Rule" id="MF_00460"/>
    </source>
</evidence>
<comment type="similarity">
    <text evidence="1 2">Belongs to the UPF0125 (RnfH) family.</text>
</comment>